<name>A0A7S1A2V4_NOCSC</name>
<dbReference type="InterPro" id="IPR000195">
    <property type="entry name" value="Rab-GAP-TBC_dom"/>
</dbReference>
<dbReference type="GO" id="GO:0005096">
    <property type="term" value="F:GTPase activator activity"/>
    <property type="evidence" value="ECO:0007669"/>
    <property type="project" value="TreeGrafter"/>
</dbReference>
<organism evidence="2">
    <name type="scientific">Noctiluca scintillans</name>
    <name type="common">Sea sparkle</name>
    <name type="synonym">Red tide dinoflagellate</name>
    <dbReference type="NCBI Taxonomy" id="2966"/>
    <lineage>
        <taxon>Eukaryota</taxon>
        <taxon>Sar</taxon>
        <taxon>Alveolata</taxon>
        <taxon>Dinophyceae</taxon>
        <taxon>Noctilucales</taxon>
        <taxon>Noctilucaceae</taxon>
        <taxon>Noctiluca</taxon>
    </lineage>
</organism>
<dbReference type="SMART" id="SM00164">
    <property type="entry name" value="TBC"/>
    <property type="match status" value="1"/>
</dbReference>
<dbReference type="PROSITE" id="PS50086">
    <property type="entry name" value="TBC_RABGAP"/>
    <property type="match status" value="1"/>
</dbReference>
<dbReference type="Gene3D" id="1.10.472.80">
    <property type="entry name" value="Ypt/Rab-GAP domain of gyp1p, domain 3"/>
    <property type="match status" value="1"/>
</dbReference>
<dbReference type="PANTHER" id="PTHR47219:SF20">
    <property type="entry name" value="TBC1 DOMAIN FAMILY MEMBER 2B"/>
    <property type="match status" value="1"/>
</dbReference>
<dbReference type="Pfam" id="PF00566">
    <property type="entry name" value="RabGAP-TBC"/>
    <property type="match status" value="1"/>
</dbReference>
<dbReference type="EMBL" id="HBFQ01020973">
    <property type="protein sequence ID" value="CAD8840288.1"/>
    <property type="molecule type" value="Transcribed_RNA"/>
</dbReference>
<evidence type="ECO:0000313" key="2">
    <source>
        <dbReference type="EMBL" id="CAD8840288.1"/>
    </source>
</evidence>
<protein>
    <recommendedName>
        <fullName evidence="1">Rab-GAP TBC domain-containing protein</fullName>
    </recommendedName>
</protein>
<accession>A0A7S1A2V4</accession>
<evidence type="ECO:0000259" key="1">
    <source>
        <dbReference type="PROSITE" id="PS50086"/>
    </source>
</evidence>
<sequence length="561" mass="60692">MSVENAVHQSAASPPPDVVRFLHAAAGNHGIPCTLWLPAACSTADAVFTIARDCLEVQPMDGVTKPFAVPLGFLRTAVVASENVESLPAGLSEAWAECAVLLEFFDVGGSELRAECLLLANDVEAALLCRSLSHLQRFGIAPPSFELDHVTSRARSVFAAALASPDIEQAVRQWRAGKAWRQSGKLAIPEGASRPEEPQPGRHVVLKRTTALWSEAAQGMWEMLSSPSSHPWGFSKRDPSLVCGWDVPQPHQKGGSGNVLEAEGELSERWRQLLGTRRPSELSRGELRAAFALGDRIPWQYRFALWPAWMGVDKAASGGLTDSDCAVDEVCRRQIEKDMSRTRPNEMNKSQVEALGRVLRAYAVRTPTIGYCQGMNFVVAVVLLAGFTEEQALGGLAHLVDKFCEGYYEHSMRGVLRDVAVLDALLSLMLPGIHARLIEINLPLIWIAAEPFLTLFSRGAPLESVCRLWDFFLIEGSCATFAVFLAYAELAHERNLLEGAEAEDALGAFTLLLGDAGAIAGSLLRRAAHFLAPRPFGGGLNVALLEGLRNDLAAAAPEGCS</sequence>
<dbReference type="Gene3D" id="1.10.8.270">
    <property type="entry name" value="putative rabgap domain of human tbc1 domain family member 14 like domains"/>
    <property type="match status" value="1"/>
</dbReference>
<dbReference type="InterPro" id="IPR035969">
    <property type="entry name" value="Rab-GAP_TBC_sf"/>
</dbReference>
<reference evidence="2" key="1">
    <citation type="submission" date="2021-01" db="EMBL/GenBank/DDBJ databases">
        <authorList>
            <person name="Corre E."/>
            <person name="Pelletier E."/>
            <person name="Niang G."/>
            <person name="Scheremetjew M."/>
            <person name="Finn R."/>
            <person name="Kale V."/>
            <person name="Holt S."/>
            <person name="Cochrane G."/>
            <person name="Meng A."/>
            <person name="Brown T."/>
            <person name="Cohen L."/>
        </authorList>
    </citation>
    <scope>NUCLEOTIDE SEQUENCE</scope>
</reference>
<dbReference type="PANTHER" id="PTHR47219">
    <property type="entry name" value="RAB GTPASE-ACTIVATING PROTEIN 1-LIKE"/>
    <property type="match status" value="1"/>
</dbReference>
<dbReference type="SUPFAM" id="SSF47923">
    <property type="entry name" value="Ypt/Rab-GAP domain of gyp1p"/>
    <property type="match status" value="2"/>
</dbReference>
<gene>
    <name evidence="2" type="ORF">NSCI0253_LOCUS14636</name>
</gene>
<dbReference type="GO" id="GO:0031267">
    <property type="term" value="F:small GTPase binding"/>
    <property type="evidence" value="ECO:0007669"/>
    <property type="project" value="TreeGrafter"/>
</dbReference>
<dbReference type="InterPro" id="IPR050302">
    <property type="entry name" value="Rab_GAP_TBC_domain"/>
</dbReference>
<dbReference type="AlphaFoldDB" id="A0A7S1A2V4"/>
<feature type="domain" description="Rab-GAP TBC" evidence="1">
    <location>
        <begin position="296"/>
        <end position="476"/>
    </location>
</feature>
<proteinExistence type="predicted"/>